<evidence type="ECO:0000259" key="7">
    <source>
        <dbReference type="PROSITE" id="PS50967"/>
    </source>
</evidence>
<keyword evidence="3 6" id="KW-0540">Nuclease</keyword>
<evidence type="ECO:0000256" key="4">
    <source>
        <dbReference type="ARBA" id="ARBA00022801"/>
    </source>
</evidence>
<name>D2TXW8_9GAMM</name>
<reference evidence="8" key="1">
    <citation type="journal article" date="2010" name="Insect Mol. Biol.">
        <title>The draft genome sequence of Arsenophonus nasoniae, son-killer bacterium of Nasonia vitripennis, reveals genes associated with virulence and symbiosis.</title>
        <authorList>
            <person name="Wilkes T."/>
            <person name="Darby A.C."/>
            <person name="Choi J."/>
            <person name="Colborne J.K."/>
            <person name="Werren J.H."/>
            <person name="Hurst G.D.D."/>
        </authorList>
    </citation>
    <scope>NUCLEOTIDE SEQUENCE</scope>
</reference>
<dbReference type="InterPro" id="IPR048579">
    <property type="entry name" value="RNAseD_HRDC_C"/>
</dbReference>
<keyword evidence="5 6" id="KW-0269">Exonuclease</keyword>
<dbReference type="Gene3D" id="1.10.150.80">
    <property type="entry name" value="HRDC domain"/>
    <property type="match status" value="2"/>
</dbReference>
<dbReference type="GO" id="GO:0003676">
    <property type="term" value="F:nucleic acid binding"/>
    <property type="evidence" value="ECO:0007669"/>
    <property type="project" value="InterPro"/>
</dbReference>
<evidence type="ECO:0000313" key="9">
    <source>
        <dbReference type="EMBL" id="QBY43289.1"/>
    </source>
</evidence>
<protein>
    <recommendedName>
        <fullName evidence="6">Ribonuclease D</fullName>
        <shortName evidence="6">RNase D</shortName>
        <ecNumber evidence="6">3.1.13.5</ecNumber>
    </recommendedName>
</protein>
<dbReference type="InterPro" id="IPR002562">
    <property type="entry name" value="3'-5'_exonuclease_dom"/>
</dbReference>
<gene>
    <name evidence="6 8" type="primary">rnd</name>
    <name evidence="8" type="ORF">ARN_09620</name>
    <name evidence="9" type="ORF">ArsFIN_18560</name>
</gene>
<feature type="domain" description="HRDC" evidence="7">
    <location>
        <begin position="222"/>
        <end position="301"/>
    </location>
</feature>
<dbReference type="InterPro" id="IPR044876">
    <property type="entry name" value="HRDC_dom_sf"/>
</dbReference>
<dbReference type="CDD" id="cd06142">
    <property type="entry name" value="RNaseD_exo"/>
    <property type="match status" value="1"/>
</dbReference>
<dbReference type="GO" id="GO:0008408">
    <property type="term" value="F:3'-5' exonuclease activity"/>
    <property type="evidence" value="ECO:0007669"/>
    <property type="project" value="InterPro"/>
</dbReference>
<dbReference type="InterPro" id="IPR010997">
    <property type="entry name" value="HRDC-like_sf"/>
</dbReference>
<dbReference type="SMART" id="SM00474">
    <property type="entry name" value="35EXOc"/>
    <property type="match status" value="1"/>
</dbReference>
<organism evidence="8">
    <name type="scientific">Arsenophonus nasoniae</name>
    <name type="common">son-killer infecting Nasonia vitripennis</name>
    <dbReference type="NCBI Taxonomy" id="638"/>
    <lineage>
        <taxon>Bacteria</taxon>
        <taxon>Pseudomonadati</taxon>
        <taxon>Pseudomonadota</taxon>
        <taxon>Gammaproteobacteria</taxon>
        <taxon>Enterobacterales</taxon>
        <taxon>Morganellaceae</taxon>
        <taxon>Arsenophonus</taxon>
    </lineage>
</organism>
<dbReference type="PROSITE" id="PS50967">
    <property type="entry name" value="HRDC"/>
    <property type="match status" value="1"/>
</dbReference>
<dbReference type="AlphaFoldDB" id="D2TXW8"/>
<dbReference type="GO" id="GO:0000166">
    <property type="term" value="F:nucleotide binding"/>
    <property type="evidence" value="ECO:0007669"/>
    <property type="project" value="InterPro"/>
</dbReference>
<evidence type="ECO:0000313" key="8">
    <source>
        <dbReference type="EMBL" id="CBA72245.1"/>
    </source>
</evidence>
<evidence type="ECO:0000256" key="3">
    <source>
        <dbReference type="ARBA" id="ARBA00022722"/>
    </source>
</evidence>
<reference evidence="9 10" key="2">
    <citation type="submission" date="2019-03" db="EMBL/GenBank/DDBJ databases">
        <title>Long-read sequencing reveals hyperdense prophage content in a complex bacterial symbiont genome.</title>
        <authorList>
            <person name="Frost C.L."/>
            <person name="Siozios S."/>
            <person name="Nadal-Jimenez P."/>
            <person name="Brockhurst M.A."/>
            <person name="King K.C."/>
            <person name="Darby A.C."/>
            <person name="Hurst G.D.D."/>
        </authorList>
    </citation>
    <scope>NUCLEOTIDE SEQUENCE [LARGE SCALE GENOMIC DNA]</scope>
    <source>
        <strain evidence="9 10">FIN</strain>
    </source>
</reference>
<dbReference type="GO" id="GO:0033890">
    <property type="term" value="F:ribonuclease D activity"/>
    <property type="evidence" value="ECO:0007669"/>
    <property type="project" value="UniProtKB-UniRule"/>
</dbReference>
<dbReference type="Proteomes" id="UP000295134">
    <property type="component" value="Chromosome"/>
</dbReference>
<dbReference type="PANTHER" id="PTHR47649:SF1">
    <property type="entry name" value="RIBONUCLEASE D"/>
    <property type="match status" value="1"/>
</dbReference>
<keyword evidence="1 6" id="KW-0963">Cytoplasm</keyword>
<dbReference type="KEGG" id="ans:ArsFIN_18560"/>
<dbReference type="GO" id="GO:0042780">
    <property type="term" value="P:tRNA 3'-end processing"/>
    <property type="evidence" value="ECO:0007669"/>
    <property type="project" value="UniProtKB-UniRule"/>
</dbReference>
<dbReference type="Pfam" id="PF21293">
    <property type="entry name" value="RNAseD_HRDC_C"/>
    <property type="match status" value="1"/>
</dbReference>
<dbReference type="InterPro" id="IPR006292">
    <property type="entry name" value="RNase_D"/>
</dbReference>
<keyword evidence="4 6" id="KW-0378">Hydrolase</keyword>
<evidence type="ECO:0000256" key="6">
    <source>
        <dbReference type="HAMAP-Rule" id="MF_01899"/>
    </source>
</evidence>
<dbReference type="InterPro" id="IPR051086">
    <property type="entry name" value="RNase_D-like"/>
</dbReference>
<dbReference type="GO" id="GO:0005737">
    <property type="term" value="C:cytoplasm"/>
    <property type="evidence" value="ECO:0007669"/>
    <property type="project" value="UniProtKB-SubCell"/>
</dbReference>
<comment type="similarity">
    <text evidence="6">Belongs to the RNase D family.</text>
</comment>
<comment type="function">
    <text evidence="6">Exonuclease involved in the 3' processing of various precursor tRNAs. Initiates hydrolysis at the 3'-terminus of an RNA molecule and releases 5'-mononucleotides.</text>
</comment>
<dbReference type="HAMAP" id="MF_01899">
    <property type="entry name" value="RNase_D"/>
    <property type="match status" value="1"/>
</dbReference>
<dbReference type="SMART" id="SM00341">
    <property type="entry name" value="HRDC"/>
    <property type="match status" value="1"/>
</dbReference>
<dbReference type="InterPro" id="IPR002121">
    <property type="entry name" value="HRDC_dom"/>
</dbReference>
<comment type="subcellular location">
    <subcellularLocation>
        <location evidence="6">Cytoplasm</location>
    </subcellularLocation>
</comment>
<dbReference type="EMBL" id="CP038613">
    <property type="protein sequence ID" value="QBY43289.1"/>
    <property type="molecule type" value="Genomic_DNA"/>
</dbReference>
<dbReference type="InterPro" id="IPR036397">
    <property type="entry name" value="RNaseH_sf"/>
</dbReference>
<dbReference type="Gene3D" id="3.30.420.10">
    <property type="entry name" value="Ribonuclease H-like superfamily/Ribonuclease H"/>
    <property type="match status" value="1"/>
</dbReference>
<evidence type="ECO:0000313" key="10">
    <source>
        <dbReference type="Proteomes" id="UP000295134"/>
    </source>
</evidence>
<comment type="catalytic activity">
    <reaction evidence="6">
        <text>Exonucleolytic cleavage that removes extra residues from the 3'-terminus of tRNA to produce 5'-mononucleotides.</text>
        <dbReference type="EC" id="3.1.13.5"/>
    </reaction>
</comment>
<evidence type="ECO:0000256" key="1">
    <source>
        <dbReference type="ARBA" id="ARBA00022490"/>
    </source>
</evidence>
<accession>D2TXW8</accession>
<dbReference type="InterPro" id="IPR012337">
    <property type="entry name" value="RNaseH-like_sf"/>
</dbReference>
<comment type="cofactor">
    <cofactor evidence="6">
        <name>a divalent metal cation</name>
        <dbReference type="ChEBI" id="CHEBI:60240"/>
    </cofactor>
</comment>
<keyword evidence="2 6" id="KW-0819">tRNA processing</keyword>
<dbReference type="EC" id="3.1.13.5" evidence="6"/>
<evidence type="ECO:0000256" key="5">
    <source>
        <dbReference type="ARBA" id="ARBA00022839"/>
    </source>
</evidence>
<dbReference type="EMBL" id="FN545178">
    <property type="protein sequence ID" value="CBA72245.1"/>
    <property type="molecule type" value="Genomic_DNA"/>
</dbReference>
<evidence type="ECO:0000256" key="2">
    <source>
        <dbReference type="ARBA" id="ARBA00022694"/>
    </source>
</evidence>
<dbReference type="NCBIfam" id="NF008089">
    <property type="entry name" value="PRK10829.1"/>
    <property type="match status" value="1"/>
</dbReference>
<dbReference type="PANTHER" id="PTHR47649">
    <property type="entry name" value="RIBONUCLEASE D"/>
    <property type="match status" value="1"/>
</dbReference>
<dbReference type="Pfam" id="PF00570">
    <property type="entry name" value="HRDC"/>
    <property type="match status" value="1"/>
</dbReference>
<dbReference type="NCBIfam" id="TIGR01388">
    <property type="entry name" value="rnd"/>
    <property type="match status" value="1"/>
</dbReference>
<proteinExistence type="inferred from homology"/>
<sequence>MLLKINHKEKDVLNYHLITTDAQLKEVCQAASKASKIALDTEFVRVKTYYPQLSLIQLYDGEQLSLIDPIAITNMEPFKNLLTDGKVTKILHAGSEDIEVFFHHLACVPQPMLDTQIMAAFVGHPISSGFASLVNKYLTIALDKSESRTDWLVRPLSDKQCQYAAADVFFLLPLAEKLQQLVDKLGYLPAVTDECQRILLRRQEILTPAEAYKSIKNSWQLRAQQLACLKQLAAWRLNQARRRDLAINFVVREEHLWKIARYLPNSLTELQTIGLTGQEIRCHGQDLLQIVTQCHALEEKACPQPLYHLIDHPKYREAFMAVKTLTKQISEQQKLNTELLASRRQINQLLAIHWGLKKSHNTPDLLAGWRGQLLTNPLKQLLALYC</sequence>
<dbReference type="SUPFAM" id="SSF47819">
    <property type="entry name" value="HRDC-like"/>
    <property type="match status" value="2"/>
</dbReference>
<dbReference type="SUPFAM" id="SSF53098">
    <property type="entry name" value="Ribonuclease H-like"/>
    <property type="match status" value="1"/>
</dbReference>
<dbReference type="Pfam" id="PF01612">
    <property type="entry name" value="DNA_pol_A_exo1"/>
    <property type="match status" value="1"/>
</dbReference>